<dbReference type="STRING" id="1817758.A2150_00985"/>
<dbReference type="InterPro" id="IPR022529">
    <property type="entry name" value="DUF3530"/>
</dbReference>
<evidence type="ECO:0000256" key="1">
    <source>
        <dbReference type="SAM" id="SignalP"/>
    </source>
</evidence>
<dbReference type="Pfam" id="PF12048">
    <property type="entry name" value="DUF3530"/>
    <property type="match status" value="1"/>
</dbReference>
<dbReference type="AlphaFoldDB" id="A0A1F6TBT9"/>
<accession>A0A1F6TBT9</accession>
<sequence length="248" mass="26544">MRAWLITLLLVVSASVSAASDYGREKKWADEVTPGIVVGDPLYLTQKNGHKFLGIYTEADKPKAGVVVVHGSGIHPDWGMVGTLRQRLPDHGYATLSIQMPILAVDAKSEAYAAHFPEAVERLQLAVAYLKGKGYKRIAVVSHSMGSRMAHGYLVRNPPEVKAWASLGMPAALGTGGAIPYTGIKVPVLDLMGANDLEQVLAGAAQRKASLKGDAASKQVVIPDTDHFFADREEAMVKAVTDFLDGVK</sequence>
<gene>
    <name evidence="2" type="ORF">A2150_00985</name>
</gene>
<keyword evidence="1" id="KW-0732">Signal</keyword>
<protein>
    <recommendedName>
        <fullName evidence="4">DUF3530 domain-containing protein</fullName>
    </recommendedName>
</protein>
<dbReference type="Proteomes" id="UP000177925">
    <property type="component" value="Unassembled WGS sequence"/>
</dbReference>
<evidence type="ECO:0000313" key="2">
    <source>
        <dbReference type="EMBL" id="OGI42536.1"/>
    </source>
</evidence>
<dbReference type="SUPFAM" id="SSF53474">
    <property type="entry name" value="alpha/beta-Hydrolases"/>
    <property type="match status" value="1"/>
</dbReference>
<name>A0A1F6TBT9_9PROT</name>
<evidence type="ECO:0008006" key="4">
    <source>
        <dbReference type="Google" id="ProtNLM"/>
    </source>
</evidence>
<feature type="signal peptide" evidence="1">
    <location>
        <begin position="1"/>
        <end position="18"/>
    </location>
</feature>
<dbReference type="Gene3D" id="3.40.50.1820">
    <property type="entry name" value="alpha/beta hydrolase"/>
    <property type="match status" value="1"/>
</dbReference>
<feature type="chain" id="PRO_5009526650" description="DUF3530 domain-containing protein" evidence="1">
    <location>
        <begin position="19"/>
        <end position="248"/>
    </location>
</feature>
<dbReference type="EMBL" id="MFSS01000087">
    <property type="protein sequence ID" value="OGI42536.1"/>
    <property type="molecule type" value="Genomic_DNA"/>
</dbReference>
<evidence type="ECO:0000313" key="3">
    <source>
        <dbReference type="Proteomes" id="UP000177925"/>
    </source>
</evidence>
<reference evidence="2 3" key="1">
    <citation type="journal article" date="2016" name="Nat. Commun.">
        <title>Thousands of microbial genomes shed light on interconnected biogeochemical processes in an aquifer system.</title>
        <authorList>
            <person name="Anantharaman K."/>
            <person name="Brown C.T."/>
            <person name="Hug L.A."/>
            <person name="Sharon I."/>
            <person name="Castelle C.J."/>
            <person name="Probst A.J."/>
            <person name="Thomas B.C."/>
            <person name="Singh A."/>
            <person name="Wilkins M.J."/>
            <person name="Karaoz U."/>
            <person name="Brodie E.L."/>
            <person name="Williams K.H."/>
            <person name="Hubbard S.S."/>
            <person name="Banfield J.F."/>
        </authorList>
    </citation>
    <scope>NUCLEOTIDE SEQUENCE [LARGE SCALE GENOMIC DNA]</scope>
</reference>
<comment type="caution">
    <text evidence="2">The sequence shown here is derived from an EMBL/GenBank/DDBJ whole genome shotgun (WGS) entry which is preliminary data.</text>
</comment>
<dbReference type="InterPro" id="IPR029058">
    <property type="entry name" value="AB_hydrolase_fold"/>
</dbReference>
<proteinExistence type="predicted"/>
<organism evidence="2 3">
    <name type="scientific">Candidatus Muproteobacteria bacterium RBG_16_64_11</name>
    <dbReference type="NCBI Taxonomy" id="1817758"/>
    <lineage>
        <taxon>Bacteria</taxon>
        <taxon>Pseudomonadati</taxon>
        <taxon>Pseudomonadota</taxon>
        <taxon>Candidatus Muproteobacteria</taxon>
    </lineage>
</organism>